<reference evidence="3 4" key="1">
    <citation type="submission" date="2014-03" db="EMBL/GenBank/DDBJ databases">
        <title>Draft genome sequence of Deinococcus phoenicis 1P10ME.</title>
        <authorList>
            <person name="Stepanov V.G."/>
            <person name="Vaishampayan P."/>
            <person name="Venkateswaran K."/>
            <person name="Fox G.E."/>
        </authorList>
    </citation>
    <scope>NUCLEOTIDE SEQUENCE [LARGE SCALE GENOMIC DNA]</scope>
    <source>
        <strain evidence="3 4">1P10ME</strain>
    </source>
</reference>
<evidence type="ECO:0000313" key="3">
    <source>
        <dbReference type="EMBL" id="EYB68919.1"/>
    </source>
</evidence>
<keyword evidence="1" id="KW-1188">Viral release from host cell</keyword>
<evidence type="ECO:0000313" key="4">
    <source>
        <dbReference type="Proteomes" id="UP000020492"/>
    </source>
</evidence>
<dbReference type="EMBL" id="JHAC01000013">
    <property type="protein sequence ID" value="EYB68919.1"/>
    <property type="molecule type" value="Genomic_DNA"/>
</dbReference>
<evidence type="ECO:0000259" key="2">
    <source>
        <dbReference type="Pfam" id="PF17289"/>
    </source>
</evidence>
<keyword evidence="4" id="KW-1185">Reference proteome</keyword>
<dbReference type="PATRIC" id="fig|1476583.3.peg.958"/>
<dbReference type="Pfam" id="PF17289">
    <property type="entry name" value="Terminase_6C"/>
    <property type="match status" value="1"/>
</dbReference>
<dbReference type="Pfam" id="PF03237">
    <property type="entry name" value="Terminase_6N"/>
    <property type="match status" value="1"/>
</dbReference>
<dbReference type="AlphaFoldDB" id="A0A016QSZ9"/>
<dbReference type="Gene3D" id="3.40.50.300">
    <property type="entry name" value="P-loop containing nucleotide triphosphate hydrolases"/>
    <property type="match status" value="1"/>
</dbReference>
<organism evidence="3 4">
    <name type="scientific">Deinococcus phoenicis</name>
    <dbReference type="NCBI Taxonomy" id="1476583"/>
    <lineage>
        <taxon>Bacteria</taxon>
        <taxon>Thermotogati</taxon>
        <taxon>Deinococcota</taxon>
        <taxon>Deinococci</taxon>
        <taxon>Deinococcales</taxon>
        <taxon>Deinococcaceae</taxon>
        <taxon>Deinococcus</taxon>
    </lineage>
</organism>
<evidence type="ECO:0000256" key="1">
    <source>
        <dbReference type="ARBA" id="ARBA00022612"/>
    </source>
</evidence>
<proteinExistence type="predicted"/>
<name>A0A016QSZ9_9DEIO</name>
<gene>
    <name evidence="3" type="ORF">DEIPH_ctg013orf0023</name>
</gene>
<sequence length="501" mass="55740">MFAAAADRAKARGLNLSEVTERTQQETRSARAGDFAERATEAFTPHPGPQQQFFEDRTTHEVLYGGAAGGGKSHALMGLALVRSAIPGHQAILFRKTYKQIEGSDGLLSKALAMYLPIGMKYRADEYKFTAPTAANVVLRHLSDRTAYLDYQGQAFQLAGFDELTQYTEEEYLYLFSRLRSTIPGVVPLMRASANPGGPGHEWVLKRWAAWLDPQHPNPAAPGEVRWYLRGADGVEQEVPEGTPLARSRTFIPARLSDNPSLTHDDEYLANLNSLPELERLRLLNGDWTAVLGEGMYFKRSMFRVLGAEQYLAQLETDPVVTRVRVWDRAATEPSETNKDPDWTVGTLVGKTRSGRLIVENVQRFRKGPHFVEHKIKQTCAADAIRYGTDPRKGGVITVLTQDPGQAGKYERMSYARLLGGHDVRWLLERSIGDKETRARPAAAQAQAGQVDVVEAEWNREWFTELEAFPLGAHDDQVDGVSIACICLNDKMPARSSGWVA</sequence>
<protein>
    <recommendedName>
        <fullName evidence="2">Terminase large subunit gp17-like C-terminal domain-containing protein</fullName>
    </recommendedName>
</protein>
<dbReference type="eggNOG" id="COG5362">
    <property type="taxonomic scope" value="Bacteria"/>
</dbReference>
<comment type="caution">
    <text evidence="3">The sequence shown here is derived from an EMBL/GenBank/DDBJ whole genome shotgun (WGS) entry which is preliminary data.</text>
</comment>
<feature type="domain" description="Terminase large subunit gp17-like C-terminal" evidence="2">
    <location>
        <begin position="327"/>
        <end position="481"/>
    </location>
</feature>
<dbReference type="InterPro" id="IPR027417">
    <property type="entry name" value="P-loop_NTPase"/>
</dbReference>
<dbReference type="Proteomes" id="UP000020492">
    <property type="component" value="Unassembled WGS sequence"/>
</dbReference>
<dbReference type="STRING" id="1476583.DEIPH_ctg013orf0023"/>
<dbReference type="InterPro" id="IPR006517">
    <property type="entry name" value="Phage_terminase_lsu-like_C"/>
</dbReference>
<dbReference type="NCBIfam" id="TIGR01630">
    <property type="entry name" value="psiM2_ORF9"/>
    <property type="match status" value="1"/>
</dbReference>
<accession>A0A016QSZ9</accession>
<dbReference type="InterPro" id="IPR035421">
    <property type="entry name" value="Terminase_6C"/>
</dbReference>